<gene>
    <name evidence="2" type="ORF">FisN_13Hh306</name>
</gene>
<keyword evidence="3" id="KW-1185">Reference proteome</keyword>
<feature type="compositionally biased region" description="Basic and acidic residues" evidence="1">
    <location>
        <begin position="144"/>
        <end position="164"/>
    </location>
</feature>
<accession>A0A1Z5KNB4</accession>
<reference evidence="2 3" key="1">
    <citation type="journal article" date="2015" name="Plant Cell">
        <title>Oil accumulation by the oleaginous diatom Fistulifera solaris as revealed by the genome and transcriptome.</title>
        <authorList>
            <person name="Tanaka T."/>
            <person name="Maeda Y."/>
            <person name="Veluchamy A."/>
            <person name="Tanaka M."/>
            <person name="Abida H."/>
            <person name="Marechal E."/>
            <person name="Bowler C."/>
            <person name="Muto M."/>
            <person name="Sunaga Y."/>
            <person name="Tanaka M."/>
            <person name="Yoshino T."/>
            <person name="Taniguchi T."/>
            <person name="Fukuda Y."/>
            <person name="Nemoto M."/>
            <person name="Matsumoto M."/>
            <person name="Wong P.S."/>
            <person name="Aburatani S."/>
            <person name="Fujibuchi W."/>
        </authorList>
    </citation>
    <scope>NUCLEOTIDE SEQUENCE [LARGE SCALE GENOMIC DNA]</scope>
    <source>
        <strain evidence="2 3">JPCC DA0580</strain>
    </source>
</reference>
<dbReference type="Proteomes" id="UP000198406">
    <property type="component" value="Unassembled WGS sequence"/>
</dbReference>
<dbReference type="EMBL" id="BDSP01000259">
    <property type="protein sequence ID" value="GAX27605.1"/>
    <property type="molecule type" value="Genomic_DNA"/>
</dbReference>
<proteinExistence type="predicted"/>
<evidence type="ECO:0000313" key="3">
    <source>
        <dbReference type="Proteomes" id="UP000198406"/>
    </source>
</evidence>
<feature type="compositionally biased region" description="Basic and acidic residues" evidence="1">
    <location>
        <begin position="245"/>
        <end position="258"/>
    </location>
</feature>
<feature type="compositionally biased region" description="Basic and acidic residues" evidence="1">
    <location>
        <begin position="1"/>
        <end position="11"/>
    </location>
</feature>
<feature type="compositionally biased region" description="Basic and acidic residues" evidence="1">
    <location>
        <begin position="181"/>
        <end position="193"/>
    </location>
</feature>
<feature type="compositionally biased region" description="Basic and acidic residues" evidence="1">
    <location>
        <begin position="87"/>
        <end position="108"/>
    </location>
</feature>
<feature type="compositionally biased region" description="Low complexity" evidence="1">
    <location>
        <begin position="47"/>
        <end position="58"/>
    </location>
</feature>
<sequence>MTDLIVERKMSYSEAGGAIARDGEQPSIHRSSLSQPVRGVPKTISFDSSTESIGSSHTSDSHLRLLDSPTNGYSQRHEPVRGLSRSKSYEPDDPFTRNLERSRNKPDLVRGVARSKSYEASPYNERRCSRRPTAQPVRQVSRSKSYDEHHERCSTRDRHHRPEPVRGMPRSISYESFNPMEDPRTRHSAHERNSFVNSRHSNRPSELSNSLHSFQSAGTASSYEEFATEYGEPQPKRGSKRTSVKNKEKETRDPKVETVNDGQMDAYKAMVSASERTRKKKLNATSYVKITLANGMAGYVKSVQQ</sequence>
<organism evidence="2 3">
    <name type="scientific">Fistulifera solaris</name>
    <name type="common">Oleaginous diatom</name>
    <dbReference type="NCBI Taxonomy" id="1519565"/>
    <lineage>
        <taxon>Eukaryota</taxon>
        <taxon>Sar</taxon>
        <taxon>Stramenopiles</taxon>
        <taxon>Ochrophyta</taxon>
        <taxon>Bacillariophyta</taxon>
        <taxon>Bacillariophyceae</taxon>
        <taxon>Bacillariophycidae</taxon>
        <taxon>Naviculales</taxon>
        <taxon>Naviculaceae</taxon>
        <taxon>Fistulifera</taxon>
    </lineage>
</organism>
<dbReference type="AlphaFoldDB" id="A0A1Z5KNB4"/>
<feature type="region of interest" description="Disordered" evidence="1">
    <location>
        <begin position="1"/>
        <end position="263"/>
    </location>
</feature>
<name>A0A1Z5KNB4_FISSO</name>
<feature type="compositionally biased region" description="Polar residues" evidence="1">
    <location>
        <begin position="194"/>
        <end position="222"/>
    </location>
</feature>
<evidence type="ECO:0000313" key="2">
    <source>
        <dbReference type="EMBL" id="GAX27605.1"/>
    </source>
</evidence>
<evidence type="ECO:0000256" key="1">
    <source>
        <dbReference type="SAM" id="MobiDB-lite"/>
    </source>
</evidence>
<protein>
    <submittedName>
        <fullName evidence="2">Uncharacterized protein</fullName>
    </submittedName>
</protein>
<comment type="caution">
    <text evidence="2">The sequence shown here is derived from an EMBL/GenBank/DDBJ whole genome shotgun (WGS) entry which is preliminary data.</text>
</comment>
<dbReference type="InParanoid" id="A0A1Z5KNB4"/>